<comment type="subcellular location">
    <subcellularLocation>
        <location evidence="1">Membrane</location>
        <topology evidence="1">Multi-pass membrane protein</topology>
    </subcellularLocation>
</comment>
<evidence type="ECO:0000256" key="7">
    <source>
        <dbReference type="SAM" id="Coils"/>
    </source>
</evidence>
<keyword evidence="6 8" id="KW-0472">Membrane</keyword>
<keyword evidence="4" id="KW-0378">Hydrolase</keyword>
<keyword evidence="5 8" id="KW-1133">Transmembrane helix</keyword>
<organism evidence="11">
    <name type="scientific">Dissoconium aciculare CBS 342.82</name>
    <dbReference type="NCBI Taxonomy" id="1314786"/>
    <lineage>
        <taxon>Eukaryota</taxon>
        <taxon>Fungi</taxon>
        <taxon>Dikarya</taxon>
        <taxon>Ascomycota</taxon>
        <taxon>Pezizomycotina</taxon>
        <taxon>Dothideomycetes</taxon>
        <taxon>Dothideomycetidae</taxon>
        <taxon>Mycosphaerellales</taxon>
        <taxon>Dissoconiaceae</taxon>
        <taxon>Dissoconium</taxon>
    </lineage>
</organism>
<evidence type="ECO:0000256" key="1">
    <source>
        <dbReference type="ARBA" id="ARBA00004141"/>
    </source>
</evidence>
<feature type="transmembrane region" description="Helical" evidence="8">
    <location>
        <begin position="484"/>
        <end position="502"/>
    </location>
</feature>
<feature type="transmembrane region" description="Helical" evidence="8">
    <location>
        <begin position="370"/>
        <end position="388"/>
    </location>
</feature>
<reference evidence="11" key="2">
    <citation type="submission" date="2020-04" db="EMBL/GenBank/DDBJ databases">
        <authorList>
            <consortium name="NCBI Genome Project"/>
        </authorList>
    </citation>
    <scope>NUCLEOTIDE SEQUENCE</scope>
    <source>
        <strain evidence="11">CBS 342.82</strain>
    </source>
</reference>
<evidence type="ECO:0000256" key="5">
    <source>
        <dbReference type="ARBA" id="ARBA00022989"/>
    </source>
</evidence>
<dbReference type="Pfam" id="PF01694">
    <property type="entry name" value="Rhomboid"/>
    <property type="match status" value="1"/>
</dbReference>
<accession>A0A6J3MFY4</accession>
<dbReference type="GO" id="GO:0004252">
    <property type="term" value="F:serine-type endopeptidase activity"/>
    <property type="evidence" value="ECO:0007669"/>
    <property type="project" value="InterPro"/>
</dbReference>
<comment type="similarity">
    <text evidence="2">Belongs to the peptidase S54 family.</text>
</comment>
<reference evidence="11" key="1">
    <citation type="submission" date="2020-01" db="EMBL/GenBank/DDBJ databases">
        <authorList>
            <consortium name="DOE Joint Genome Institute"/>
            <person name="Haridas S."/>
            <person name="Albert R."/>
            <person name="Binder M."/>
            <person name="Bloem J."/>
            <person name="Labutti K."/>
            <person name="Salamov A."/>
            <person name="Andreopoulos B."/>
            <person name="Baker S.E."/>
            <person name="Barry K."/>
            <person name="Bills G."/>
            <person name="Bluhm B.H."/>
            <person name="Cannon C."/>
            <person name="Castanera R."/>
            <person name="Culley D.E."/>
            <person name="Daum C."/>
            <person name="Ezra D."/>
            <person name="Gonzalez J.B."/>
            <person name="Henrissat B."/>
            <person name="Kuo A."/>
            <person name="Liang C."/>
            <person name="Lipzen A."/>
            <person name="Lutzoni F."/>
            <person name="Magnuson J."/>
            <person name="Mondo S."/>
            <person name="Nolan M."/>
            <person name="Ohm R."/>
            <person name="Pangilinan J."/>
            <person name="Park H.-J."/>
            <person name="Ramirez L."/>
            <person name="Alfaro M."/>
            <person name="Sun H."/>
            <person name="Tritt A."/>
            <person name="Yoshinaga Y."/>
            <person name="Zwiers L.-H."/>
            <person name="Turgeon B.G."/>
            <person name="Goodwin S.B."/>
            <person name="Spatafora J.W."/>
            <person name="Crous P.W."/>
            <person name="Grigoriev I.V."/>
        </authorList>
    </citation>
    <scope>NUCLEOTIDE SEQUENCE</scope>
    <source>
        <strain evidence="11">CBS 342.82</strain>
    </source>
</reference>
<keyword evidence="7" id="KW-0175">Coiled coil</keyword>
<dbReference type="PANTHER" id="PTHR43731">
    <property type="entry name" value="RHOMBOID PROTEASE"/>
    <property type="match status" value="1"/>
</dbReference>
<name>A0A6J3MFY4_9PEZI</name>
<dbReference type="GO" id="GO:0006465">
    <property type="term" value="P:signal peptide processing"/>
    <property type="evidence" value="ECO:0007669"/>
    <property type="project" value="TreeGrafter"/>
</dbReference>
<dbReference type="GO" id="GO:0016020">
    <property type="term" value="C:membrane"/>
    <property type="evidence" value="ECO:0007669"/>
    <property type="project" value="UniProtKB-SubCell"/>
</dbReference>
<feature type="transmembrane region" description="Helical" evidence="8">
    <location>
        <begin position="408"/>
        <end position="427"/>
    </location>
</feature>
<feature type="coiled-coil region" evidence="7">
    <location>
        <begin position="268"/>
        <end position="298"/>
    </location>
</feature>
<evidence type="ECO:0000313" key="11">
    <source>
        <dbReference type="RefSeq" id="XP_033462833.1"/>
    </source>
</evidence>
<keyword evidence="3 8" id="KW-0812">Transmembrane</keyword>
<evidence type="ECO:0000256" key="4">
    <source>
        <dbReference type="ARBA" id="ARBA00022801"/>
    </source>
</evidence>
<dbReference type="AlphaFoldDB" id="A0A6J3MFY4"/>
<dbReference type="Proteomes" id="UP000504637">
    <property type="component" value="Unplaced"/>
</dbReference>
<evidence type="ECO:0000256" key="2">
    <source>
        <dbReference type="ARBA" id="ARBA00009045"/>
    </source>
</evidence>
<dbReference type="PANTHER" id="PTHR43731:SF14">
    <property type="entry name" value="PRESENILIN-ASSOCIATED RHOMBOID-LIKE PROTEIN, MITOCHONDRIAL"/>
    <property type="match status" value="1"/>
</dbReference>
<dbReference type="OrthoDB" id="10260614at2759"/>
<dbReference type="InterPro" id="IPR035952">
    <property type="entry name" value="Rhomboid-like_sf"/>
</dbReference>
<evidence type="ECO:0000256" key="3">
    <source>
        <dbReference type="ARBA" id="ARBA00022692"/>
    </source>
</evidence>
<evidence type="ECO:0000313" key="10">
    <source>
        <dbReference type="Proteomes" id="UP000504637"/>
    </source>
</evidence>
<reference evidence="11" key="3">
    <citation type="submission" date="2025-08" db="UniProtKB">
        <authorList>
            <consortium name="RefSeq"/>
        </authorList>
    </citation>
    <scope>IDENTIFICATION</scope>
    <source>
        <strain evidence="11">CBS 342.82</strain>
    </source>
</reference>
<feature type="transmembrane region" description="Helical" evidence="8">
    <location>
        <begin position="514"/>
        <end position="535"/>
    </location>
</feature>
<feature type="transmembrane region" description="Helical" evidence="8">
    <location>
        <begin position="547"/>
        <end position="565"/>
    </location>
</feature>
<dbReference type="GeneID" id="54361663"/>
<proteinExistence type="inferred from homology"/>
<dbReference type="SUPFAM" id="SSF144091">
    <property type="entry name" value="Rhomboid-like"/>
    <property type="match status" value="1"/>
</dbReference>
<dbReference type="RefSeq" id="XP_033462833.1">
    <property type="nucleotide sequence ID" value="XM_033603863.1"/>
</dbReference>
<protein>
    <recommendedName>
        <fullName evidence="9">Peptidase S54 rhomboid domain-containing protein</fullName>
    </recommendedName>
</protein>
<sequence length="609" mass="66737">MMNYGWTATAFAAAHSYPRPSQLQSRPLLQLFNGFVRYRCATPRAQHHNFACRRSVITSNPFVLSKHEATFKCNSAQRTSSRSFTRATALFNNESKLQPAPTNAAYTEGVVTDETADEATLTWRDYDPDGGMPLPDGERSAADIHKIFGSGLDVETGNYILSVMYWRRISGALIDVGASFPNESGVTREQALRGLEYIRAQDLAFDEEAAGQRWAEEEAERVREELKQRAVKLGLYKAEEEVEIVPEEEKQGTEQGRQKTGESVLIQVREENERKYELEKAAKELAEERAKIAAVHAARGPLELLGGVQPRISLFTNLVGTGSGELAIGSPESGAWLQPVTRQPWVKYYEEQAAIIKDNEIPQLSTMQRLGPAFLVLLITLGGCYYIGSNYTPPPQSARMFPDTPPSVATIAVISGLLVTSFFANRLPPLWRTYSKYFSITPGYPNALSILGASWRHDNLRHLLTNVAMLWGFGLLLHEDLGRGGFVALYLATGAIGGFSSLASEVFRKRWMTYIFGSSGNMLGIAAAVCALHPYGNVQVLGQEIPMSGWVLLGLGTAWIGLGAYRGVAAIDHAGHIAGLISGGAMGWKLRQESLAKKRAASQVETASA</sequence>
<evidence type="ECO:0000256" key="6">
    <source>
        <dbReference type="ARBA" id="ARBA00023136"/>
    </source>
</evidence>
<evidence type="ECO:0000259" key="9">
    <source>
        <dbReference type="Pfam" id="PF01694"/>
    </source>
</evidence>
<dbReference type="InterPro" id="IPR050925">
    <property type="entry name" value="Rhomboid_protease_S54"/>
</dbReference>
<gene>
    <name evidence="11" type="ORF">K489DRAFT_376182</name>
</gene>
<keyword evidence="10" id="KW-1185">Reference proteome</keyword>
<dbReference type="InterPro" id="IPR022764">
    <property type="entry name" value="Peptidase_S54_rhomboid_dom"/>
</dbReference>
<evidence type="ECO:0000256" key="8">
    <source>
        <dbReference type="SAM" id="Phobius"/>
    </source>
</evidence>
<feature type="domain" description="Peptidase S54 rhomboid" evidence="9">
    <location>
        <begin position="450"/>
        <end position="592"/>
    </location>
</feature>
<dbReference type="Gene3D" id="1.20.1540.10">
    <property type="entry name" value="Rhomboid-like"/>
    <property type="match status" value="1"/>
</dbReference>